<dbReference type="Proteomes" id="UP000037175">
    <property type="component" value="Unassembled WGS sequence"/>
</dbReference>
<dbReference type="EMBL" id="LGTE01000001">
    <property type="protein sequence ID" value="KNZ71192.1"/>
    <property type="molecule type" value="Genomic_DNA"/>
</dbReference>
<protein>
    <recommendedName>
        <fullName evidence="5">DUF1232 domain-containing protein</fullName>
    </recommendedName>
</protein>
<keyword evidence="7" id="KW-1185">Reference proteome</keyword>
<evidence type="ECO:0000256" key="4">
    <source>
        <dbReference type="ARBA" id="ARBA00023136"/>
    </source>
</evidence>
<dbReference type="Pfam" id="PF06803">
    <property type="entry name" value="DUF1232"/>
    <property type="match status" value="1"/>
</dbReference>
<accession>A0A0L6W6I4</accession>
<gene>
    <name evidence="6" type="ORF">Tfer_0271</name>
</gene>
<comment type="subcellular location">
    <subcellularLocation>
        <location evidence="1">Endomembrane system</location>
        <topology evidence="1">Multi-pass membrane protein</topology>
    </subcellularLocation>
</comment>
<proteinExistence type="predicted"/>
<organism evidence="6 7">
    <name type="scientific">Thermincola ferriacetica</name>
    <dbReference type="NCBI Taxonomy" id="281456"/>
    <lineage>
        <taxon>Bacteria</taxon>
        <taxon>Bacillati</taxon>
        <taxon>Bacillota</taxon>
        <taxon>Clostridia</taxon>
        <taxon>Eubacteriales</taxon>
        <taxon>Thermincolaceae</taxon>
        <taxon>Thermincola</taxon>
    </lineage>
</organism>
<evidence type="ECO:0000313" key="6">
    <source>
        <dbReference type="EMBL" id="KNZ71192.1"/>
    </source>
</evidence>
<dbReference type="AlphaFoldDB" id="A0A0L6W6I4"/>
<evidence type="ECO:0000313" key="7">
    <source>
        <dbReference type="Proteomes" id="UP000037175"/>
    </source>
</evidence>
<reference evidence="7" key="1">
    <citation type="submission" date="2015-07" db="EMBL/GenBank/DDBJ databases">
        <title>Complete Genome of Thermincola ferriacetica strain Z-0001T.</title>
        <authorList>
            <person name="Lusk B."/>
            <person name="Badalamenti J.P."/>
            <person name="Parameswaran P."/>
            <person name="Bond D.R."/>
            <person name="Torres C.I."/>
        </authorList>
    </citation>
    <scope>NUCLEOTIDE SEQUENCE [LARGE SCALE GENOMIC DNA]</scope>
    <source>
        <strain evidence="7">Z-0001</strain>
    </source>
</reference>
<keyword evidence="2" id="KW-0812">Transmembrane</keyword>
<evidence type="ECO:0000256" key="1">
    <source>
        <dbReference type="ARBA" id="ARBA00004127"/>
    </source>
</evidence>
<dbReference type="GO" id="GO:0012505">
    <property type="term" value="C:endomembrane system"/>
    <property type="evidence" value="ECO:0007669"/>
    <property type="project" value="UniProtKB-SubCell"/>
</dbReference>
<feature type="domain" description="DUF1232" evidence="5">
    <location>
        <begin position="41"/>
        <end position="75"/>
    </location>
</feature>
<comment type="caution">
    <text evidence="6">The sequence shown here is derived from an EMBL/GenBank/DDBJ whole genome shotgun (WGS) entry which is preliminary data.</text>
</comment>
<dbReference type="RefSeq" id="WP_052216541.1">
    <property type="nucleotide sequence ID" value="NZ_LGTE01000001.1"/>
</dbReference>
<sequence>MPWLDSSVTRRLKILLNIPKSAPLVWHLIWDKRVEWWKKALFVGGPLVYFFLPVDFINDFVPFFGQLDDLTVLFLMLERFIASVPDYIIREYWQK</sequence>
<evidence type="ECO:0000256" key="2">
    <source>
        <dbReference type="ARBA" id="ARBA00022692"/>
    </source>
</evidence>
<name>A0A0L6W6I4_9FIRM</name>
<evidence type="ECO:0000259" key="5">
    <source>
        <dbReference type="Pfam" id="PF06803"/>
    </source>
</evidence>
<keyword evidence="4" id="KW-0472">Membrane</keyword>
<evidence type="ECO:0000256" key="3">
    <source>
        <dbReference type="ARBA" id="ARBA00022989"/>
    </source>
</evidence>
<keyword evidence="3" id="KW-1133">Transmembrane helix</keyword>
<dbReference type="InterPro" id="IPR010652">
    <property type="entry name" value="DUF1232"/>
</dbReference>